<dbReference type="Gene3D" id="3.40.50.11420">
    <property type="match status" value="1"/>
</dbReference>
<dbReference type="EMBL" id="SODD01000001">
    <property type="protein sequence ID" value="TDW26327.1"/>
    <property type="molecule type" value="Genomic_DNA"/>
</dbReference>
<gene>
    <name evidence="6" type="ORF">EDD63_10142</name>
</gene>
<evidence type="ECO:0000259" key="5">
    <source>
        <dbReference type="Pfam" id="PF18133"/>
    </source>
</evidence>
<comment type="caution">
    <text evidence="6">The sequence shown here is derived from an EMBL/GenBank/DDBJ whole genome shotgun (WGS) entry which is preliminary data.</text>
</comment>
<evidence type="ECO:0000259" key="4">
    <source>
        <dbReference type="Pfam" id="PF18128"/>
    </source>
</evidence>
<feature type="domain" description="Hydrogen maturase F tetramerization" evidence="5">
    <location>
        <begin position="293"/>
        <end position="405"/>
    </location>
</feature>
<evidence type="ECO:0000256" key="2">
    <source>
        <dbReference type="ARBA" id="ARBA00023134"/>
    </source>
</evidence>
<name>A0A4V3G9C5_9FIRM</name>
<dbReference type="NCBIfam" id="TIGR00231">
    <property type="entry name" value="small_GTP"/>
    <property type="match status" value="1"/>
</dbReference>
<dbReference type="InterPro" id="IPR006073">
    <property type="entry name" value="GTP-bd"/>
</dbReference>
<dbReference type="GO" id="GO:0002098">
    <property type="term" value="P:tRNA wobble uridine modification"/>
    <property type="evidence" value="ECO:0007669"/>
    <property type="project" value="TreeGrafter"/>
</dbReference>
<dbReference type="GO" id="GO:0005737">
    <property type="term" value="C:cytoplasm"/>
    <property type="evidence" value="ECO:0007669"/>
    <property type="project" value="TreeGrafter"/>
</dbReference>
<dbReference type="Gene3D" id="3.40.50.11410">
    <property type="match status" value="1"/>
</dbReference>
<dbReference type="InterPro" id="IPR040644">
    <property type="entry name" value="HydF_tetramer"/>
</dbReference>
<dbReference type="Proteomes" id="UP000294743">
    <property type="component" value="Unassembled WGS sequence"/>
</dbReference>
<reference evidence="6 7" key="1">
    <citation type="submission" date="2019-03" db="EMBL/GenBank/DDBJ databases">
        <title>Genomic Encyclopedia of Type Strains, Phase IV (KMG-IV): sequencing the most valuable type-strain genomes for metagenomic binning, comparative biology and taxonomic classification.</title>
        <authorList>
            <person name="Goeker M."/>
        </authorList>
    </citation>
    <scope>NUCLEOTIDE SEQUENCE [LARGE SCALE GENOMIC DNA]</scope>
    <source>
        <strain evidence="6 7">DSM 28867</strain>
    </source>
</reference>
<organism evidence="6 7">
    <name type="scientific">Breznakia blatticola</name>
    <dbReference type="NCBI Taxonomy" id="1754012"/>
    <lineage>
        <taxon>Bacteria</taxon>
        <taxon>Bacillati</taxon>
        <taxon>Bacillota</taxon>
        <taxon>Erysipelotrichia</taxon>
        <taxon>Erysipelotrichales</taxon>
        <taxon>Erysipelotrichaceae</taxon>
        <taxon>Breznakia</taxon>
    </lineage>
</organism>
<dbReference type="Pfam" id="PF01926">
    <property type="entry name" value="MMR_HSR1"/>
    <property type="match status" value="1"/>
</dbReference>
<keyword evidence="2" id="KW-0342">GTP-binding</keyword>
<evidence type="ECO:0000313" key="7">
    <source>
        <dbReference type="Proteomes" id="UP000294743"/>
    </source>
</evidence>
<feature type="domain" description="G" evidence="3">
    <location>
        <begin position="26"/>
        <end position="138"/>
    </location>
</feature>
<sequence>MCVEIKNSTCNSNMSLQNTPHANRLHIGIFGKVNSGKSTLLNGLTKQSVAIVSDQEGTTTDPVYKAMELHGIGPVVFIDTAGFGDITELGEKRMEKTRLASLKSDIAIIVFADEDIEEGKAWYHFFKEQNTKTILLINDKRIGNVGAIELAIRSFSDEMILVVDANKEDGIEKVREAILRNIPEAFDPESITKGLVKQGDVVVLVMPQDIQAPKGRLILPQVQTLRDLLDKKAIAVSCTTDMFAQTLTSLQKAPDLIICDSQVFKIIYEMKPKESKLTSFSVLFADYKGDIESYVKGANAIDLLDANSKVLIAEACTHAPLTEDIGRVKIPRMLKQRFGESLHIDIVSGNDFPDDLSNYDLIIHCGACMFNRKYVLSRIKKASEAGIPITNYGITIAHIQGILDHISLPKGKE</sequence>
<dbReference type="GO" id="GO:0005525">
    <property type="term" value="F:GTP binding"/>
    <property type="evidence" value="ECO:0007669"/>
    <property type="project" value="UniProtKB-KW"/>
</dbReference>
<evidence type="ECO:0000313" key="6">
    <source>
        <dbReference type="EMBL" id="TDW26327.1"/>
    </source>
</evidence>
<feature type="domain" description="Hydrogen maturase F dimerization" evidence="4">
    <location>
        <begin position="192"/>
        <end position="289"/>
    </location>
</feature>
<proteinExistence type="predicted"/>
<accession>A0A4V3G9C5</accession>
<evidence type="ECO:0000256" key="1">
    <source>
        <dbReference type="ARBA" id="ARBA00022741"/>
    </source>
</evidence>
<dbReference type="AlphaFoldDB" id="A0A4V3G9C5"/>
<protein>
    <submittedName>
        <fullName evidence="6">Iron-only hydrogenase maturation protein HydF</fullName>
    </submittedName>
</protein>
<keyword evidence="7" id="KW-1185">Reference proteome</keyword>
<evidence type="ECO:0000259" key="3">
    <source>
        <dbReference type="Pfam" id="PF01926"/>
    </source>
</evidence>
<dbReference type="Pfam" id="PF18128">
    <property type="entry name" value="HydF_dimer"/>
    <property type="match status" value="1"/>
</dbReference>
<dbReference type="Pfam" id="PF18133">
    <property type="entry name" value="HydF_tetramer"/>
    <property type="match status" value="1"/>
</dbReference>
<dbReference type="Gene3D" id="3.40.50.300">
    <property type="entry name" value="P-loop containing nucleotide triphosphate hydrolases"/>
    <property type="match status" value="1"/>
</dbReference>
<dbReference type="CDD" id="cd00880">
    <property type="entry name" value="Era_like"/>
    <property type="match status" value="1"/>
</dbReference>
<dbReference type="InterPro" id="IPR023873">
    <property type="entry name" value="FeFe-hyd_GTPase_HydF"/>
</dbReference>
<dbReference type="NCBIfam" id="TIGR03918">
    <property type="entry name" value="GTP_HydF"/>
    <property type="match status" value="1"/>
</dbReference>
<dbReference type="PANTHER" id="PTHR42714:SF6">
    <property type="entry name" value="TRANSLATION INITIATION FACTOR IF-2"/>
    <property type="match status" value="1"/>
</dbReference>
<keyword evidence="1" id="KW-0547">Nucleotide-binding</keyword>
<dbReference type="PANTHER" id="PTHR42714">
    <property type="entry name" value="TRNA MODIFICATION GTPASE GTPBP3"/>
    <property type="match status" value="1"/>
</dbReference>
<dbReference type="InterPro" id="IPR027417">
    <property type="entry name" value="P-loop_NTPase"/>
</dbReference>
<dbReference type="InterPro" id="IPR041606">
    <property type="entry name" value="HydF_dimer"/>
</dbReference>
<dbReference type="InterPro" id="IPR005225">
    <property type="entry name" value="Small_GTP-bd"/>
</dbReference>
<dbReference type="SUPFAM" id="SSF52540">
    <property type="entry name" value="P-loop containing nucleoside triphosphate hydrolases"/>
    <property type="match status" value="1"/>
</dbReference>
<dbReference type="GO" id="GO:0030488">
    <property type="term" value="P:tRNA methylation"/>
    <property type="evidence" value="ECO:0007669"/>
    <property type="project" value="TreeGrafter"/>
</dbReference>